<dbReference type="RefSeq" id="WP_014455396.1">
    <property type="nucleotide sequence ID" value="NC_017098.1"/>
</dbReference>
<keyword evidence="2" id="KW-1185">Reference proteome</keyword>
<protein>
    <submittedName>
        <fullName evidence="1">Uncharacterized protein</fullName>
    </submittedName>
</protein>
<name>H9UIR6_SPIAZ</name>
<evidence type="ECO:0000313" key="2">
    <source>
        <dbReference type="Proteomes" id="UP000007383"/>
    </source>
</evidence>
<proteinExistence type="predicted"/>
<accession>H9UIR6</accession>
<gene>
    <name evidence="1" type="ordered locus">Spiaf_1339</name>
</gene>
<evidence type="ECO:0000313" key="1">
    <source>
        <dbReference type="EMBL" id="AFG37409.1"/>
    </source>
</evidence>
<dbReference type="HOGENOM" id="CLU_1712140_0_0_12"/>
<dbReference type="AlphaFoldDB" id="H9UIR6"/>
<organism evidence="1 2">
    <name type="scientific">Spirochaeta africana (strain ATCC 700263 / DSM 8902 / Z-7692)</name>
    <dbReference type="NCBI Taxonomy" id="889378"/>
    <lineage>
        <taxon>Bacteria</taxon>
        <taxon>Pseudomonadati</taxon>
        <taxon>Spirochaetota</taxon>
        <taxon>Spirochaetia</taxon>
        <taxon>Spirochaetales</taxon>
        <taxon>Spirochaetaceae</taxon>
        <taxon>Spirochaeta</taxon>
    </lineage>
</organism>
<sequence>MVGFQNRFWQIGIALFFIGTFVYSQDFEGIWREGQFDDPHSSNYLAIMKVEESLYYVLHISPSSNNQLDYATYGEKGDDGVIVVSNQESTFFIEFERGHLLHHWNTRDDHLAGVFYKIISPNLDRHGYDEDKRRQDDFREMHEFILRQFDSKD</sequence>
<dbReference type="Proteomes" id="UP000007383">
    <property type="component" value="Chromosome"/>
</dbReference>
<dbReference type="EMBL" id="CP003282">
    <property type="protein sequence ID" value="AFG37409.1"/>
    <property type="molecule type" value="Genomic_DNA"/>
</dbReference>
<reference evidence="2" key="1">
    <citation type="journal article" date="2013" name="Stand. Genomic Sci.">
        <title>Complete genome sequence of the halophilic bacterium Spirochaeta africana type strain (Z-7692(T)) from the alkaline Lake Magadi in the East African Rift.</title>
        <authorList>
            <person name="Liolos K."/>
            <person name="Abt B."/>
            <person name="Scheuner C."/>
            <person name="Teshima H."/>
            <person name="Held B."/>
            <person name="Lapidus A."/>
            <person name="Nolan M."/>
            <person name="Lucas S."/>
            <person name="Deshpande S."/>
            <person name="Cheng J.F."/>
            <person name="Tapia R."/>
            <person name="Goodwin L.A."/>
            <person name="Pitluck S."/>
            <person name="Pagani I."/>
            <person name="Ivanova N."/>
            <person name="Mavromatis K."/>
            <person name="Mikhailova N."/>
            <person name="Huntemann M."/>
            <person name="Pati A."/>
            <person name="Chen A."/>
            <person name="Palaniappan K."/>
            <person name="Land M."/>
            <person name="Rohde M."/>
            <person name="Tindall B.J."/>
            <person name="Detter J.C."/>
            <person name="Goker M."/>
            <person name="Bristow J."/>
            <person name="Eisen J.A."/>
            <person name="Markowitz V."/>
            <person name="Hugenholtz P."/>
            <person name="Woyke T."/>
            <person name="Klenk H.P."/>
            <person name="Kyrpides N.C."/>
        </authorList>
    </citation>
    <scope>NUCLEOTIDE SEQUENCE</scope>
    <source>
        <strain evidence="2">ATCC 700263 / DSM 8902 / Z-7692</strain>
    </source>
</reference>
<dbReference type="KEGG" id="sfc:Spiaf_1339"/>